<proteinExistence type="predicted"/>
<dbReference type="PROSITE" id="PS51257">
    <property type="entry name" value="PROKAR_LIPOPROTEIN"/>
    <property type="match status" value="1"/>
</dbReference>
<sequence length="247" mass="24621">MTRAATRVLATLSILGIAAAAGCSTDEPAETAAPAVTTVAAPDPLRSPPITDPAALTAAMLGLADLPDGFSSIPDPVRDLGLDPAPEYDSPDRSSTDPAECAAVLAPVSQQQAGAASSAVVRFSGPNFSSIDEDAASYPVPGAAEAFANIQRAWAACSTFTGTDADGIGVDYSVAGRDQATVGDASASIRLTTTSEGFTLVSDVVVAVVDSTVVQIVVSDQSGLEPETVTAVAGSAADRIRSAVPSA</sequence>
<name>A0A6J7FUD2_9ZZZZ</name>
<organism evidence="1">
    <name type="scientific">freshwater metagenome</name>
    <dbReference type="NCBI Taxonomy" id="449393"/>
    <lineage>
        <taxon>unclassified sequences</taxon>
        <taxon>metagenomes</taxon>
        <taxon>ecological metagenomes</taxon>
    </lineage>
</organism>
<reference evidence="1" key="1">
    <citation type="submission" date="2020-05" db="EMBL/GenBank/DDBJ databases">
        <authorList>
            <person name="Chiriac C."/>
            <person name="Salcher M."/>
            <person name="Ghai R."/>
            <person name="Kavagutti S V."/>
        </authorList>
    </citation>
    <scope>NUCLEOTIDE SEQUENCE</scope>
</reference>
<accession>A0A6J7FUD2</accession>
<evidence type="ECO:0000313" key="1">
    <source>
        <dbReference type="EMBL" id="CAB4898976.1"/>
    </source>
</evidence>
<dbReference type="AlphaFoldDB" id="A0A6J7FUD2"/>
<protein>
    <submittedName>
        <fullName evidence="1">Unannotated protein</fullName>
    </submittedName>
</protein>
<gene>
    <name evidence="1" type="ORF">UFOPK3472_02346</name>
</gene>
<dbReference type="EMBL" id="CAFBLX010000169">
    <property type="protein sequence ID" value="CAB4898976.1"/>
    <property type="molecule type" value="Genomic_DNA"/>
</dbReference>